<keyword evidence="5 7" id="KW-0472">Membrane</keyword>
<evidence type="ECO:0000313" key="8">
    <source>
        <dbReference type="EMBL" id="ESW09993.1"/>
    </source>
</evidence>
<dbReference type="Gramene" id="ESW09993">
    <property type="protein sequence ID" value="ESW09993"/>
    <property type="gene ID" value="PHAVU_009G172600g"/>
</dbReference>
<evidence type="ECO:0000256" key="5">
    <source>
        <dbReference type="ARBA" id="ARBA00023136"/>
    </source>
</evidence>
<feature type="compositionally biased region" description="Basic residues" evidence="6">
    <location>
        <begin position="27"/>
        <end position="42"/>
    </location>
</feature>
<dbReference type="InterPro" id="IPR008010">
    <property type="entry name" value="Tatp1"/>
</dbReference>
<dbReference type="GO" id="GO:0005789">
    <property type="term" value="C:endoplasmic reticulum membrane"/>
    <property type="evidence" value="ECO:0007669"/>
    <property type="project" value="TreeGrafter"/>
</dbReference>
<feature type="transmembrane region" description="Helical" evidence="7">
    <location>
        <begin position="547"/>
        <end position="568"/>
    </location>
</feature>
<evidence type="ECO:0000256" key="3">
    <source>
        <dbReference type="ARBA" id="ARBA00022692"/>
    </source>
</evidence>
<name>V7AZE8_PHAVU</name>
<feature type="transmembrane region" description="Helical" evidence="7">
    <location>
        <begin position="273"/>
        <end position="294"/>
    </location>
</feature>
<dbReference type="PANTHER" id="PTHR13317">
    <property type="entry name" value="TRANSMEMBRANE ANTERIOR POSTERIOR TRANSFORMATION PROTEIN 1 HOMOLOG"/>
    <property type="match status" value="1"/>
</dbReference>
<dbReference type="eggNOG" id="KOG2490">
    <property type="taxonomic scope" value="Eukaryota"/>
</dbReference>
<accession>V7AZE8</accession>
<gene>
    <name evidence="8" type="ORF">PHAVU_009G172600g</name>
</gene>
<dbReference type="Proteomes" id="UP000000226">
    <property type="component" value="Chromosome 9"/>
</dbReference>
<evidence type="ECO:0000256" key="1">
    <source>
        <dbReference type="ARBA" id="ARBA00004141"/>
    </source>
</evidence>
<organism evidence="8 9">
    <name type="scientific">Phaseolus vulgaris</name>
    <name type="common">Kidney bean</name>
    <name type="synonym">French bean</name>
    <dbReference type="NCBI Taxonomy" id="3885"/>
    <lineage>
        <taxon>Eukaryota</taxon>
        <taxon>Viridiplantae</taxon>
        <taxon>Streptophyta</taxon>
        <taxon>Embryophyta</taxon>
        <taxon>Tracheophyta</taxon>
        <taxon>Spermatophyta</taxon>
        <taxon>Magnoliopsida</taxon>
        <taxon>eudicotyledons</taxon>
        <taxon>Gunneridae</taxon>
        <taxon>Pentapetalae</taxon>
        <taxon>rosids</taxon>
        <taxon>fabids</taxon>
        <taxon>Fabales</taxon>
        <taxon>Fabaceae</taxon>
        <taxon>Papilionoideae</taxon>
        <taxon>50 kb inversion clade</taxon>
        <taxon>NPAAA clade</taxon>
        <taxon>indigoferoid/millettioid clade</taxon>
        <taxon>Phaseoleae</taxon>
        <taxon>Phaseolus</taxon>
    </lineage>
</organism>
<feature type="transmembrane region" description="Helical" evidence="7">
    <location>
        <begin position="515"/>
        <end position="535"/>
    </location>
</feature>
<dbReference type="EMBL" id="CM002296">
    <property type="protein sequence ID" value="ESW09993.1"/>
    <property type="molecule type" value="Genomic_DNA"/>
</dbReference>
<evidence type="ECO:0000256" key="4">
    <source>
        <dbReference type="ARBA" id="ARBA00022989"/>
    </source>
</evidence>
<dbReference type="Pfam" id="PF05346">
    <property type="entry name" value="DUF747"/>
    <property type="match status" value="1"/>
</dbReference>
<dbReference type="STRING" id="3885.V7AZE8"/>
<sequence>MALRNGSRKISFEVLGVDGESDPSEHGRRKRRHRASKRKKKLLDRADCVDPHMTPLENGGACNGIELDADRYCAGGGSVVYEEVREATVCAVVEARESESEVPTAVRGGIEGFNFGKLRQRNFSCGSSDDLAFSVVRDEKEEGSVKGSPVEKPTNEPDRNVATKLETVESLDWKRIMAEDPNCLLSVEKSPVTYFLEEMYNGNSLRSTTTLGNEKERERVYDTIFRLPWRCELLIDVGFFVCFDSFLSLLTVMPARIMMAIWRLLKTRQFKRLSTMEISDFGCFLIMTCGVVLLQRTDISLIYHMIRGQGTIKLYVVYNVLEIFDKLCQSFNGDVLQTLFLSAEGLANCPHESIRFWIWRFVSDQALAVVASIVHSFILLAQAITLSTCIVAHNNALLALLVSNNFAEIKSNVFKRYSMDNVHSLVYFDSVERFHISSFILFVLAQNILEAEGPWFQSFLINILLVYVCEMVIDIIKHSFIAKFNDIKPIAYSEFLEDLCKQTLNMQTEGAKKNLTFVPLAPACVVIRVLTPVYSANLPNNPLPWRLFWILLFSAMTYVMLTSLKVLIGMGLQKHATWYVDRCRRRKHHFHED</sequence>
<evidence type="ECO:0000256" key="6">
    <source>
        <dbReference type="SAM" id="MobiDB-lite"/>
    </source>
</evidence>
<keyword evidence="3 7" id="KW-0812">Transmembrane</keyword>
<evidence type="ECO:0000256" key="2">
    <source>
        <dbReference type="ARBA" id="ARBA00008803"/>
    </source>
</evidence>
<dbReference type="OrthoDB" id="29023at2759"/>
<proteinExistence type="inferred from homology"/>
<keyword evidence="4 7" id="KW-1133">Transmembrane helix</keyword>
<dbReference type="AlphaFoldDB" id="V7AZE8"/>
<feature type="transmembrane region" description="Helical" evidence="7">
    <location>
        <begin position="233"/>
        <end position="253"/>
    </location>
</feature>
<dbReference type="PANTHER" id="PTHR13317:SF4">
    <property type="entry name" value="TRANSMEMBRANE ANTERIOR POSTERIOR TRANSFORMATION PROTEIN 1 HOMOLOG"/>
    <property type="match status" value="1"/>
</dbReference>
<evidence type="ECO:0000313" key="9">
    <source>
        <dbReference type="Proteomes" id="UP000000226"/>
    </source>
</evidence>
<comment type="subcellular location">
    <subcellularLocation>
        <location evidence="1">Membrane</location>
        <topology evidence="1">Multi-pass membrane protein</topology>
    </subcellularLocation>
</comment>
<protein>
    <recommendedName>
        <fullName evidence="10">Protein POLLEN DEFECTIVE IN GUIDANCE 1</fullName>
    </recommendedName>
</protein>
<feature type="region of interest" description="Disordered" evidence="6">
    <location>
        <begin position="14"/>
        <end position="43"/>
    </location>
</feature>
<feature type="transmembrane region" description="Helical" evidence="7">
    <location>
        <begin position="366"/>
        <end position="384"/>
    </location>
</feature>
<comment type="similarity">
    <text evidence="2">Belongs to the TAPT1 family.</text>
</comment>
<evidence type="ECO:0000256" key="7">
    <source>
        <dbReference type="SAM" id="Phobius"/>
    </source>
</evidence>
<evidence type="ECO:0008006" key="10">
    <source>
        <dbReference type="Google" id="ProtNLM"/>
    </source>
</evidence>
<keyword evidence="9" id="KW-1185">Reference proteome</keyword>
<dbReference type="OMA" id="NMRFWIW"/>
<reference evidence="9" key="1">
    <citation type="journal article" date="2014" name="Nat. Genet.">
        <title>A reference genome for common bean and genome-wide analysis of dual domestications.</title>
        <authorList>
            <person name="Schmutz J."/>
            <person name="McClean P.E."/>
            <person name="Mamidi S."/>
            <person name="Wu G.A."/>
            <person name="Cannon S.B."/>
            <person name="Grimwood J."/>
            <person name="Jenkins J."/>
            <person name="Shu S."/>
            <person name="Song Q."/>
            <person name="Chavarro C."/>
            <person name="Torres-Torres M."/>
            <person name="Geffroy V."/>
            <person name="Moghaddam S.M."/>
            <person name="Gao D."/>
            <person name="Abernathy B."/>
            <person name="Barry K."/>
            <person name="Blair M."/>
            <person name="Brick M.A."/>
            <person name="Chovatia M."/>
            <person name="Gepts P."/>
            <person name="Goodstein D.M."/>
            <person name="Gonzales M."/>
            <person name="Hellsten U."/>
            <person name="Hyten D.L."/>
            <person name="Jia G."/>
            <person name="Kelly J.D."/>
            <person name="Kudrna D."/>
            <person name="Lee R."/>
            <person name="Richard M.M."/>
            <person name="Miklas P.N."/>
            <person name="Osorno J.M."/>
            <person name="Rodrigues J."/>
            <person name="Thareau V."/>
            <person name="Urrea C.A."/>
            <person name="Wang M."/>
            <person name="Yu Y."/>
            <person name="Zhang M."/>
            <person name="Wing R.A."/>
            <person name="Cregan P.B."/>
            <person name="Rokhsar D.S."/>
            <person name="Jackson S.A."/>
        </authorList>
    </citation>
    <scope>NUCLEOTIDE SEQUENCE [LARGE SCALE GENOMIC DNA]</scope>
    <source>
        <strain evidence="9">cv. G19833</strain>
    </source>
</reference>